<sequence length="108" mass="13252">MRNPNINPDHTWTHELWPQYTKNETYLILSATENGTGHGPRRRQCAFWEDYFPRLYTATANLSEMEIKWKLQMAKWEDEYITDWKHHFEQYKRLQNNYYTESRCNGDT</sequence>
<dbReference type="AlphaFoldDB" id="A0A183IE85"/>
<dbReference type="Gene3D" id="3.40.50.1820">
    <property type="entry name" value="alpha/beta hydrolase"/>
    <property type="match status" value="1"/>
</dbReference>
<name>A0A183IE85_9BILA</name>
<proteinExistence type="predicted"/>
<protein>
    <submittedName>
        <fullName evidence="3">Cholinesterase</fullName>
    </submittedName>
</protein>
<dbReference type="WBParaSite" id="SBAD_0000201901-mRNA-1">
    <property type="protein sequence ID" value="SBAD_0000201901-mRNA-1"/>
    <property type="gene ID" value="SBAD_0000201901"/>
</dbReference>
<organism evidence="3">
    <name type="scientific">Soboliphyme baturini</name>
    <dbReference type="NCBI Taxonomy" id="241478"/>
    <lineage>
        <taxon>Eukaryota</taxon>
        <taxon>Metazoa</taxon>
        <taxon>Ecdysozoa</taxon>
        <taxon>Nematoda</taxon>
        <taxon>Enoplea</taxon>
        <taxon>Dorylaimia</taxon>
        <taxon>Dioctophymatida</taxon>
        <taxon>Dioctophymatoidea</taxon>
        <taxon>Soboliphymatidae</taxon>
        <taxon>Soboliphyme</taxon>
    </lineage>
</organism>
<dbReference type="EMBL" id="UZAM01007010">
    <property type="protein sequence ID" value="VDO95936.1"/>
    <property type="molecule type" value="Genomic_DNA"/>
</dbReference>
<dbReference type="Proteomes" id="UP000270296">
    <property type="component" value="Unassembled WGS sequence"/>
</dbReference>
<evidence type="ECO:0000313" key="2">
    <source>
        <dbReference type="Proteomes" id="UP000270296"/>
    </source>
</evidence>
<evidence type="ECO:0000313" key="1">
    <source>
        <dbReference type="EMBL" id="VDO95936.1"/>
    </source>
</evidence>
<dbReference type="InterPro" id="IPR029058">
    <property type="entry name" value="AB_hydrolase_fold"/>
</dbReference>
<reference evidence="3" key="1">
    <citation type="submission" date="2016-06" db="UniProtKB">
        <authorList>
            <consortium name="WormBaseParasite"/>
        </authorList>
    </citation>
    <scope>IDENTIFICATION</scope>
</reference>
<dbReference type="OrthoDB" id="19653at2759"/>
<accession>A0A183IE85</accession>
<evidence type="ECO:0000313" key="3">
    <source>
        <dbReference type="WBParaSite" id="SBAD_0000201901-mRNA-1"/>
    </source>
</evidence>
<keyword evidence="2" id="KW-1185">Reference proteome</keyword>
<gene>
    <name evidence="1" type="ORF">SBAD_LOCUS1929</name>
</gene>
<reference evidence="1 2" key="2">
    <citation type="submission" date="2018-11" db="EMBL/GenBank/DDBJ databases">
        <authorList>
            <consortium name="Pathogen Informatics"/>
        </authorList>
    </citation>
    <scope>NUCLEOTIDE SEQUENCE [LARGE SCALE GENOMIC DNA]</scope>
</reference>